<sequence length="457" mass="49107">MSGATATADTKGWDIIFAFHVDEVNAAITAEGSSPQSFMQEDVEGNRVEGDFGPWTLVPGGAGQHVRLAIPLRQFVYTAKGKASFASIDGELAVTVALDITKDPEVRGRHHLVLAAAAAAGKQPDLEHVELTLPASSLQFADKLVCQTLLQAWLTEHLADFAHVFASIDLCRNASTGAFQWMQPTSVAFAYTDFENGKDGILALLAMTGNRQANGLSQQVSAACVPAGRKASLVISKERVMAEFVFPAMPVMFKGSKRGDFNLSGASVTKDNGRDVSFPVEHEGKKYQATLMKLQSHIDQTELSLETITDVWVLPGVTARTTSRSRLRMRLEHTNAGAQTLGFYDAPGSPESSHEIVKAFWVKVLDWVFPIVAAIVAIVLAFLSFGTATFVIGIIVAFALGADMIYEKANEGDAPAIGAAIMEATAAIHWPSRTGFRLEDAQLHGAMVLAGRFEART</sequence>
<dbReference type="InterPro" id="IPR010567">
    <property type="entry name" value="OrfX2/OrfX3/P47"/>
</dbReference>
<keyword evidence="3" id="KW-0812">Transmembrane</keyword>
<organism evidence="5 6">
    <name type="scientific">Croceibacterium salegens</name>
    <dbReference type="NCBI Taxonomy" id="1737568"/>
    <lineage>
        <taxon>Bacteria</taxon>
        <taxon>Pseudomonadati</taxon>
        <taxon>Pseudomonadota</taxon>
        <taxon>Alphaproteobacteria</taxon>
        <taxon>Sphingomonadales</taxon>
        <taxon>Erythrobacteraceae</taxon>
        <taxon>Croceibacterium</taxon>
    </lineage>
</organism>
<evidence type="ECO:0000313" key="5">
    <source>
        <dbReference type="EMBL" id="MXO61292.1"/>
    </source>
</evidence>
<feature type="domain" description="Protein OrfX2/OrfX3/P47" evidence="4">
    <location>
        <begin position="10"/>
        <end position="451"/>
    </location>
</feature>
<name>A0A6I4T3G4_9SPHN</name>
<comment type="similarity">
    <text evidence="2">Belongs to the TULIP P47 family.</text>
</comment>
<evidence type="ECO:0000256" key="3">
    <source>
        <dbReference type="SAM" id="Phobius"/>
    </source>
</evidence>
<dbReference type="Proteomes" id="UP000433652">
    <property type="component" value="Unassembled WGS sequence"/>
</dbReference>
<reference evidence="5 6" key="1">
    <citation type="submission" date="2019-12" db="EMBL/GenBank/DDBJ databases">
        <title>Genomic-based taxomic classification of the family Erythrobacteraceae.</title>
        <authorList>
            <person name="Xu L."/>
        </authorList>
    </citation>
    <scope>NUCLEOTIDE SEQUENCE [LARGE SCALE GENOMIC DNA]</scope>
    <source>
        <strain evidence="5 6">MCCC 1K01500</strain>
    </source>
</reference>
<evidence type="ECO:0000256" key="2">
    <source>
        <dbReference type="ARBA" id="ARBA00035010"/>
    </source>
</evidence>
<keyword evidence="1" id="KW-0843">Virulence</keyword>
<keyword evidence="3" id="KW-1133">Transmembrane helix</keyword>
<comment type="caution">
    <text evidence="5">The sequence shown here is derived from an EMBL/GenBank/DDBJ whole genome shotgun (WGS) entry which is preliminary data.</text>
</comment>
<dbReference type="RefSeq" id="WP_159798262.1">
    <property type="nucleotide sequence ID" value="NZ_WTYM01000060.1"/>
</dbReference>
<dbReference type="Pfam" id="PF06597">
    <property type="entry name" value="Clostridium_P47"/>
    <property type="match status" value="1"/>
</dbReference>
<evidence type="ECO:0000259" key="4">
    <source>
        <dbReference type="Pfam" id="PF06597"/>
    </source>
</evidence>
<protein>
    <submittedName>
        <fullName evidence="5">TULIP family P47-like protein</fullName>
    </submittedName>
</protein>
<dbReference type="AlphaFoldDB" id="A0A6I4T3G4"/>
<keyword evidence="3" id="KW-0472">Membrane</keyword>
<gene>
    <name evidence="5" type="ORF">GRI89_17240</name>
</gene>
<proteinExistence type="inferred from homology"/>
<keyword evidence="6" id="KW-1185">Reference proteome</keyword>
<dbReference type="EMBL" id="WTYM01000060">
    <property type="protein sequence ID" value="MXO61292.1"/>
    <property type="molecule type" value="Genomic_DNA"/>
</dbReference>
<evidence type="ECO:0000256" key="1">
    <source>
        <dbReference type="ARBA" id="ARBA00023026"/>
    </source>
</evidence>
<dbReference type="OrthoDB" id="6780533at2"/>
<accession>A0A6I4T3G4</accession>
<feature type="transmembrane region" description="Helical" evidence="3">
    <location>
        <begin position="367"/>
        <end position="400"/>
    </location>
</feature>
<evidence type="ECO:0000313" key="6">
    <source>
        <dbReference type="Proteomes" id="UP000433652"/>
    </source>
</evidence>